<dbReference type="EMBL" id="AKHW03003120">
    <property type="protein sequence ID" value="KYO35692.1"/>
    <property type="molecule type" value="Genomic_DNA"/>
</dbReference>
<gene>
    <name evidence="1" type="ORF">Y1Q_0010138</name>
</gene>
<name>A0A151NFV8_ALLMI</name>
<evidence type="ECO:0000313" key="2">
    <source>
        <dbReference type="Proteomes" id="UP000050525"/>
    </source>
</evidence>
<dbReference type="AlphaFoldDB" id="A0A151NFV8"/>
<comment type="caution">
    <text evidence="1">The sequence shown here is derived from an EMBL/GenBank/DDBJ whole genome shotgun (WGS) entry which is preliminary data.</text>
</comment>
<sequence length="71" mass="7862">MGCSLPLNTPRERLNKAVWQTPVLLPLPRVEDSECHGVSEAPEDEGQLAPRVHDTPGSCPLRCKQKATWQS</sequence>
<organism evidence="1 2">
    <name type="scientific">Alligator mississippiensis</name>
    <name type="common">American alligator</name>
    <dbReference type="NCBI Taxonomy" id="8496"/>
    <lineage>
        <taxon>Eukaryota</taxon>
        <taxon>Metazoa</taxon>
        <taxon>Chordata</taxon>
        <taxon>Craniata</taxon>
        <taxon>Vertebrata</taxon>
        <taxon>Euteleostomi</taxon>
        <taxon>Archelosauria</taxon>
        <taxon>Archosauria</taxon>
        <taxon>Crocodylia</taxon>
        <taxon>Alligatoridae</taxon>
        <taxon>Alligatorinae</taxon>
        <taxon>Alligator</taxon>
    </lineage>
</organism>
<accession>A0A151NFV8</accession>
<keyword evidence="2" id="KW-1185">Reference proteome</keyword>
<reference evidence="1 2" key="1">
    <citation type="journal article" date="2012" name="Genome Biol.">
        <title>Sequencing three crocodilian genomes to illuminate the evolution of archosaurs and amniotes.</title>
        <authorList>
            <person name="St John J.A."/>
            <person name="Braun E.L."/>
            <person name="Isberg S.R."/>
            <person name="Miles L.G."/>
            <person name="Chong A.Y."/>
            <person name="Gongora J."/>
            <person name="Dalzell P."/>
            <person name="Moran C."/>
            <person name="Bed'hom B."/>
            <person name="Abzhanov A."/>
            <person name="Burgess S.C."/>
            <person name="Cooksey A.M."/>
            <person name="Castoe T.A."/>
            <person name="Crawford N.G."/>
            <person name="Densmore L.D."/>
            <person name="Drew J.C."/>
            <person name="Edwards S.V."/>
            <person name="Faircloth B.C."/>
            <person name="Fujita M.K."/>
            <person name="Greenwold M.J."/>
            <person name="Hoffmann F.G."/>
            <person name="Howard J.M."/>
            <person name="Iguchi T."/>
            <person name="Janes D.E."/>
            <person name="Khan S.Y."/>
            <person name="Kohno S."/>
            <person name="de Koning A.J."/>
            <person name="Lance S.L."/>
            <person name="McCarthy F.M."/>
            <person name="McCormack J.E."/>
            <person name="Merchant M.E."/>
            <person name="Peterson D.G."/>
            <person name="Pollock D.D."/>
            <person name="Pourmand N."/>
            <person name="Raney B.J."/>
            <person name="Roessler K.A."/>
            <person name="Sanford J.R."/>
            <person name="Sawyer R.H."/>
            <person name="Schmidt C.J."/>
            <person name="Triplett E.W."/>
            <person name="Tuberville T.D."/>
            <person name="Venegas-Anaya M."/>
            <person name="Howard J.T."/>
            <person name="Jarvis E.D."/>
            <person name="Guillette L.J.Jr."/>
            <person name="Glenn T.C."/>
            <person name="Green R.E."/>
            <person name="Ray D.A."/>
        </authorList>
    </citation>
    <scope>NUCLEOTIDE SEQUENCE [LARGE SCALE GENOMIC DNA]</scope>
    <source>
        <strain evidence="1">KSC_2009_1</strain>
    </source>
</reference>
<evidence type="ECO:0000313" key="1">
    <source>
        <dbReference type="EMBL" id="KYO35692.1"/>
    </source>
</evidence>
<protein>
    <submittedName>
        <fullName evidence="1">Uncharacterized protein</fullName>
    </submittedName>
</protein>
<dbReference type="Proteomes" id="UP000050525">
    <property type="component" value="Unassembled WGS sequence"/>
</dbReference>
<proteinExistence type="predicted"/>